<evidence type="ECO:0000259" key="11">
    <source>
        <dbReference type="PROSITE" id="PS50109"/>
    </source>
</evidence>
<reference evidence="13 14" key="1">
    <citation type="submission" date="2017-10" db="EMBL/GenBank/DDBJ databases">
        <title>Comparative genomics between pathogenic Norcardia.</title>
        <authorList>
            <person name="Zeng L."/>
        </authorList>
    </citation>
    <scope>NUCLEOTIDE SEQUENCE [LARGE SCALE GENOMIC DNA]</scope>
    <source>
        <strain evidence="13 14">NC_YFY_NT001</strain>
    </source>
</reference>
<keyword evidence="8 10" id="KW-1133">Transmembrane helix</keyword>
<gene>
    <name evidence="13" type="ORF">CRH09_23930</name>
</gene>
<dbReference type="GO" id="GO:0000155">
    <property type="term" value="F:phosphorelay sensor kinase activity"/>
    <property type="evidence" value="ECO:0007669"/>
    <property type="project" value="InterPro"/>
</dbReference>
<evidence type="ECO:0000256" key="3">
    <source>
        <dbReference type="ARBA" id="ARBA00012438"/>
    </source>
</evidence>
<evidence type="ECO:0000256" key="6">
    <source>
        <dbReference type="ARBA" id="ARBA00022692"/>
    </source>
</evidence>
<keyword evidence="6 10" id="KW-0812">Transmembrane</keyword>
<dbReference type="PROSITE" id="PS50885">
    <property type="entry name" value="HAMP"/>
    <property type="match status" value="1"/>
</dbReference>
<dbReference type="InterPro" id="IPR003660">
    <property type="entry name" value="HAMP_dom"/>
</dbReference>
<evidence type="ECO:0000256" key="5">
    <source>
        <dbReference type="ARBA" id="ARBA00022679"/>
    </source>
</evidence>
<dbReference type="InterPro" id="IPR036890">
    <property type="entry name" value="HATPase_C_sf"/>
</dbReference>
<dbReference type="PANTHER" id="PTHR45436:SF5">
    <property type="entry name" value="SENSOR HISTIDINE KINASE TRCS"/>
    <property type="match status" value="1"/>
</dbReference>
<dbReference type="PANTHER" id="PTHR45436">
    <property type="entry name" value="SENSOR HISTIDINE KINASE YKOH"/>
    <property type="match status" value="1"/>
</dbReference>
<protein>
    <recommendedName>
        <fullName evidence="3">histidine kinase</fullName>
        <ecNumber evidence="3">2.7.13.3</ecNumber>
    </recommendedName>
</protein>
<dbReference type="SMART" id="SM00387">
    <property type="entry name" value="HATPase_c"/>
    <property type="match status" value="1"/>
</dbReference>
<keyword evidence="9" id="KW-0902">Two-component regulatory system</keyword>
<dbReference type="SMART" id="SM00388">
    <property type="entry name" value="HisKA"/>
    <property type="match status" value="1"/>
</dbReference>
<dbReference type="Gene3D" id="6.10.340.10">
    <property type="match status" value="1"/>
</dbReference>
<keyword evidence="4" id="KW-0597">Phosphoprotein</keyword>
<dbReference type="Pfam" id="PF00512">
    <property type="entry name" value="HisKA"/>
    <property type="match status" value="1"/>
</dbReference>
<keyword evidence="5" id="KW-0808">Transferase</keyword>
<evidence type="ECO:0000256" key="9">
    <source>
        <dbReference type="ARBA" id="ARBA00023012"/>
    </source>
</evidence>
<dbReference type="EC" id="2.7.13.3" evidence="3"/>
<evidence type="ECO:0000313" key="13">
    <source>
        <dbReference type="EMBL" id="ATL68785.1"/>
    </source>
</evidence>
<comment type="catalytic activity">
    <reaction evidence="1">
        <text>ATP + protein L-histidine = ADP + protein N-phospho-L-histidine.</text>
        <dbReference type="EC" id="2.7.13.3"/>
    </reaction>
</comment>
<dbReference type="CDD" id="cd00082">
    <property type="entry name" value="HisKA"/>
    <property type="match status" value="1"/>
</dbReference>
<dbReference type="PROSITE" id="PS50109">
    <property type="entry name" value="HIS_KIN"/>
    <property type="match status" value="1"/>
</dbReference>
<evidence type="ECO:0000259" key="12">
    <source>
        <dbReference type="PROSITE" id="PS50885"/>
    </source>
</evidence>
<feature type="transmembrane region" description="Helical" evidence="10">
    <location>
        <begin position="23"/>
        <end position="43"/>
    </location>
</feature>
<dbReference type="GO" id="GO:0005886">
    <property type="term" value="C:plasma membrane"/>
    <property type="evidence" value="ECO:0007669"/>
    <property type="project" value="UniProtKB-SubCell"/>
</dbReference>
<dbReference type="SUPFAM" id="SSF47384">
    <property type="entry name" value="Homodimeric domain of signal transducing histidine kinase"/>
    <property type="match status" value="1"/>
</dbReference>
<evidence type="ECO:0000256" key="8">
    <source>
        <dbReference type="ARBA" id="ARBA00022989"/>
    </source>
</evidence>
<dbReference type="InterPro" id="IPR005467">
    <property type="entry name" value="His_kinase_dom"/>
</dbReference>
<dbReference type="InterPro" id="IPR003594">
    <property type="entry name" value="HATPase_dom"/>
</dbReference>
<dbReference type="KEGG" id="ntp:CRH09_23930"/>
<dbReference type="EMBL" id="CP023778">
    <property type="protein sequence ID" value="ATL68785.1"/>
    <property type="molecule type" value="Genomic_DNA"/>
</dbReference>
<dbReference type="Pfam" id="PF02518">
    <property type="entry name" value="HATPase_c"/>
    <property type="match status" value="1"/>
</dbReference>
<dbReference type="InterPro" id="IPR036097">
    <property type="entry name" value="HisK_dim/P_sf"/>
</dbReference>
<keyword evidence="7 13" id="KW-0418">Kinase</keyword>
<evidence type="ECO:0000256" key="10">
    <source>
        <dbReference type="SAM" id="Phobius"/>
    </source>
</evidence>
<name>A0A291RNA3_9NOCA</name>
<accession>A0A291RNA3</accession>
<feature type="transmembrane region" description="Helical" evidence="10">
    <location>
        <begin position="162"/>
        <end position="183"/>
    </location>
</feature>
<feature type="domain" description="Histidine kinase" evidence="11">
    <location>
        <begin position="246"/>
        <end position="446"/>
    </location>
</feature>
<dbReference type="InterPro" id="IPR003661">
    <property type="entry name" value="HisK_dim/P_dom"/>
</dbReference>
<dbReference type="SUPFAM" id="SSF55874">
    <property type="entry name" value="ATPase domain of HSP90 chaperone/DNA topoisomerase II/histidine kinase"/>
    <property type="match status" value="1"/>
</dbReference>
<evidence type="ECO:0000313" key="14">
    <source>
        <dbReference type="Proteomes" id="UP000221961"/>
    </source>
</evidence>
<evidence type="ECO:0000256" key="7">
    <source>
        <dbReference type="ARBA" id="ARBA00022777"/>
    </source>
</evidence>
<evidence type="ECO:0000256" key="2">
    <source>
        <dbReference type="ARBA" id="ARBA00004236"/>
    </source>
</evidence>
<proteinExistence type="predicted"/>
<dbReference type="Gene3D" id="1.10.287.130">
    <property type="match status" value="1"/>
</dbReference>
<organism evidence="13 14">
    <name type="scientific">Nocardia terpenica</name>
    <dbReference type="NCBI Taxonomy" id="455432"/>
    <lineage>
        <taxon>Bacteria</taxon>
        <taxon>Bacillati</taxon>
        <taxon>Actinomycetota</taxon>
        <taxon>Actinomycetes</taxon>
        <taxon>Mycobacteriales</taxon>
        <taxon>Nocardiaceae</taxon>
        <taxon>Nocardia</taxon>
    </lineage>
</organism>
<evidence type="ECO:0000256" key="4">
    <source>
        <dbReference type="ARBA" id="ARBA00022553"/>
    </source>
</evidence>
<evidence type="ECO:0000256" key="1">
    <source>
        <dbReference type="ARBA" id="ARBA00000085"/>
    </source>
</evidence>
<dbReference type="SMART" id="SM00304">
    <property type="entry name" value="HAMP"/>
    <property type="match status" value="1"/>
</dbReference>
<comment type="subcellular location">
    <subcellularLocation>
        <location evidence="2">Cell membrane</location>
    </subcellularLocation>
</comment>
<sequence length="446" mass="47985">MEETMAEVTTSAVPQGRSLRARIQTAIVAVTVLSVALFVGPLATSIQRVHRTNAVTELQRDAFRVASVVPDTVGSDVTVGYLLPDLPEDRTVGIYSTDGQLLRERGPMMSTVAAAAADGRTHAREEGADLAVSAPVPSERSVAATVRVSIPYDQVLGNTRRAWMLMALLGVAAIGLAVLLARYEGRRIAEPLERLTESAQALGDGDFTIHPERSRIIEADALGRTLEGAAGRLKRLLDRERAFSTQVSHQLRTPLTALLLGLESALMRTDADMRKAASVALRRGERLESTIEDLLRLARETDSATRPPLAVADLLETVVYHWQPAFAEHGRFLRIVCAPDLPRVDASATAIQHVVEVLIENALVHGDGATTVHAHTVAGNLLIEVSDQGPGVADPDRAFAARSPDTDTTHGIGLSLARALAESEGCRLMLRQAVPPIFTLQLPPRR</sequence>
<dbReference type="AlphaFoldDB" id="A0A291RNA3"/>
<keyword evidence="10" id="KW-0472">Membrane</keyword>
<dbReference type="InterPro" id="IPR050428">
    <property type="entry name" value="TCS_sensor_his_kinase"/>
</dbReference>
<dbReference type="Gene3D" id="3.30.565.10">
    <property type="entry name" value="Histidine kinase-like ATPase, C-terminal domain"/>
    <property type="match status" value="1"/>
</dbReference>
<dbReference type="Proteomes" id="UP000221961">
    <property type="component" value="Chromosome"/>
</dbReference>
<feature type="domain" description="HAMP" evidence="12">
    <location>
        <begin position="186"/>
        <end position="238"/>
    </location>
</feature>
<dbReference type="CDD" id="cd06225">
    <property type="entry name" value="HAMP"/>
    <property type="match status" value="1"/>
</dbReference>
<dbReference type="Pfam" id="PF00672">
    <property type="entry name" value="HAMP"/>
    <property type="match status" value="1"/>
</dbReference>